<protein>
    <submittedName>
        <fullName evidence="5">AMP-binding protein</fullName>
    </submittedName>
</protein>
<dbReference type="PROSITE" id="PS00455">
    <property type="entry name" value="AMP_BINDING"/>
    <property type="match status" value="1"/>
</dbReference>
<accession>A0A9D2QFU1</accession>
<dbReference type="GO" id="GO:0031956">
    <property type="term" value="F:medium-chain fatty acid-CoA ligase activity"/>
    <property type="evidence" value="ECO:0007669"/>
    <property type="project" value="TreeGrafter"/>
</dbReference>
<evidence type="ECO:0000256" key="1">
    <source>
        <dbReference type="ARBA" id="ARBA00006432"/>
    </source>
</evidence>
<dbReference type="InterPro" id="IPR025110">
    <property type="entry name" value="AMP-bd_C"/>
</dbReference>
<feature type="domain" description="AMP-binding enzyme C-terminal" evidence="4">
    <location>
        <begin position="474"/>
        <end position="546"/>
    </location>
</feature>
<dbReference type="PANTHER" id="PTHR43201">
    <property type="entry name" value="ACYL-COA SYNTHETASE"/>
    <property type="match status" value="1"/>
</dbReference>
<dbReference type="Pfam" id="PF00501">
    <property type="entry name" value="AMP-binding"/>
    <property type="match status" value="1"/>
</dbReference>
<sequence>MNPPKGGAVFEQLSYDLKGALRGSKAFLDTGFLKGSTPAGGLGVAKALGRYGTSLAGLLEGTAARFPDRLVLVDDQGELTYQELANRARLTAHTLASHGIGPNSRVGIMARNGRGFFIPLAAKGYLGYTVFLLNVGASKNQLADIVKEHQLDVIFVDSEFDDRFPEDLSDFGCTLIHADAAEGYRTDFDYPTMEEFWTSPGPHNDAFPSRPKQGGVVLMSSGTSGTPKAVSHTEPSFPLGVLGPALEGLGVKAGDRLQLTASLFHVLGWGASVLAIVAGCTLVTQREFKPKNVLKQIEDYKCTGTISSAVFLKDVLAADDGSYDTSSMTWIMNAGNAMSEDLVVGLQERYGNIVSSGYGSTEGLLVAFANPEDLAADPLTAGYPVWNGRLEVLDPETGKEVPAGQVGIIHAINALSMKGYLGDRDKAEYRNGMIDLGDKGIIDPESGRLRVLGRNNDMIIVGGENIWPTSVSDIIDRLDGVDESYCVGVEDDEKFQRVKAYVVVEDGATVTEDDVREQVEHNFMKPAIPRDVVIMSAPLPRNAIGKVVKRELEAFG</sequence>
<dbReference type="Gene3D" id="3.30.300.30">
    <property type="match status" value="1"/>
</dbReference>
<organism evidence="5 6">
    <name type="scientific">Candidatus Corynebacterium faecigallinarum</name>
    <dbReference type="NCBI Taxonomy" id="2838528"/>
    <lineage>
        <taxon>Bacteria</taxon>
        <taxon>Bacillati</taxon>
        <taxon>Actinomycetota</taxon>
        <taxon>Actinomycetes</taxon>
        <taxon>Mycobacteriales</taxon>
        <taxon>Corynebacteriaceae</taxon>
        <taxon>Corynebacterium</taxon>
    </lineage>
</organism>
<evidence type="ECO:0000313" key="6">
    <source>
        <dbReference type="Proteomes" id="UP000823858"/>
    </source>
</evidence>
<comment type="similarity">
    <text evidence="1">Belongs to the ATP-dependent AMP-binding enzyme family.</text>
</comment>
<feature type="domain" description="AMP-dependent synthetase/ligase" evidence="3">
    <location>
        <begin position="60"/>
        <end position="421"/>
    </location>
</feature>
<evidence type="ECO:0000256" key="2">
    <source>
        <dbReference type="ARBA" id="ARBA00022598"/>
    </source>
</evidence>
<dbReference type="Pfam" id="PF13193">
    <property type="entry name" value="AMP-binding_C"/>
    <property type="match status" value="1"/>
</dbReference>
<dbReference type="EMBL" id="DWVP01000009">
    <property type="protein sequence ID" value="HJC84737.1"/>
    <property type="molecule type" value="Genomic_DNA"/>
</dbReference>
<dbReference type="Gene3D" id="3.40.50.12780">
    <property type="entry name" value="N-terminal domain of ligase-like"/>
    <property type="match status" value="1"/>
</dbReference>
<evidence type="ECO:0000313" key="5">
    <source>
        <dbReference type="EMBL" id="HJC84737.1"/>
    </source>
</evidence>
<keyword evidence="2" id="KW-0436">Ligase</keyword>
<dbReference type="InterPro" id="IPR045851">
    <property type="entry name" value="AMP-bd_C_sf"/>
</dbReference>
<evidence type="ECO:0000259" key="4">
    <source>
        <dbReference type="Pfam" id="PF13193"/>
    </source>
</evidence>
<name>A0A9D2QFU1_9CORY</name>
<dbReference type="AlphaFoldDB" id="A0A9D2QFU1"/>
<reference evidence="5" key="2">
    <citation type="submission" date="2021-04" db="EMBL/GenBank/DDBJ databases">
        <authorList>
            <person name="Gilroy R."/>
        </authorList>
    </citation>
    <scope>NUCLEOTIDE SEQUENCE</scope>
    <source>
        <strain evidence="5">ChiHjej13B12-4958</strain>
    </source>
</reference>
<dbReference type="PANTHER" id="PTHR43201:SF5">
    <property type="entry name" value="MEDIUM-CHAIN ACYL-COA LIGASE ACSF2, MITOCHONDRIAL"/>
    <property type="match status" value="1"/>
</dbReference>
<evidence type="ECO:0000259" key="3">
    <source>
        <dbReference type="Pfam" id="PF00501"/>
    </source>
</evidence>
<gene>
    <name evidence="5" type="ORF">H9751_04170</name>
</gene>
<dbReference type="GO" id="GO:0006631">
    <property type="term" value="P:fatty acid metabolic process"/>
    <property type="evidence" value="ECO:0007669"/>
    <property type="project" value="TreeGrafter"/>
</dbReference>
<dbReference type="Proteomes" id="UP000823858">
    <property type="component" value="Unassembled WGS sequence"/>
</dbReference>
<comment type="caution">
    <text evidence="5">The sequence shown here is derived from an EMBL/GenBank/DDBJ whole genome shotgun (WGS) entry which is preliminary data.</text>
</comment>
<dbReference type="SUPFAM" id="SSF56801">
    <property type="entry name" value="Acetyl-CoA synthetase-like"/>
    <property type="match status" value="1"/>
</dbReference>
<dbReference type="InterPro" id="IPR020845">
    <property type="entry name" value="AMP-binding_CS"/>
</dbReference>
<dbReference type="InterPro" id="IPR042099">
    <property type="entry name" value="ANL_N_sf"/>
</dbReference>
<proteinExistence type="inferred from homology"/>
<reference evidence="5" key="1">
    <citation type="journal article" date="2021" name="PeerJ">
        <title>Extensive microbial diversity within the chicken gut microbiome revealed by metagenomics and culture.</title>
        <authorList>
            <person name="Gilroy R."/>
            <person name="Ravi A."/>
            <person name="Getino M."/>
            <person name="Pursley I."/>
            <person name="Horton D.L."/>
            <person name="Alikhan N.F."/>
            <person name="Baker D."/>
            <person name="Gharbi K."/>
            <person name="Hall N."/>
            <person name="Watson M."/>
            <person name="Adriaenssens E.M."/>
            <person name="Foster-Nyarko E."/>
            <person name="Jarju S."/>
            <person name="Secka A."/>
            <person name="Antonio M."/>
            <person name="Oren A."/>
            <person name="Chaudhuri R.R."/>
            <person name="La Ragione R."/>
            <person name="Hildebrand F."/>
            <person name="Pallen M.J."/>
        </authorList>
    </citation>
    <scope>NUCLEOTIDE SEQUENCE</scope>
    <source>
        <strain evidence="5">ChiHjej13B12-4958</strain>
    </source>
</reference>
<dbReference type="InterPro" id="IPR000873">
    <property type="entry name" value="AMP-dep_synth/lig_dom"/>
</dbReference>